<sequence length="76" mass="8793">MEPEEYMSLLPGATVALTFELTHWAFKEHKRDHFTANIVKICVIEERRQLAVSPKKRRWAVKVDLGSSPAKKTRSK</sequence>
<protein>
    <submittedName>
        <fullName evidence="1">Uncharacterized protein</fullName>
    </submittedName>
</protein>
<proteinExistence type="predicted"/>
<keyword evidence="2" id="KW-1185">Reference proteome</keyword>
<evidence type="ECO:0000313" key="1">
    <source>
        <dbReference type="EMBL" id="CAK5275587.1"/>
    </source>
</evidence>
<dbReference type="AlphaFoldDB" id="A0AAD2HGV2"/>
<dbReference type="Proteomes" id="UP001295794">
    <property type="component" value="Unassembled WGS sequence"/>
</dbReference>
<organism evidence="1 2">
    <name type="scientific">Mycena citricolor</name>
    <dbReference type="NCBI Taxonomy" id="2018698"/>
    <lineage>
        <taxon>Eukaryota</taxon>
        <taxon>Fungi</taxon>
        <taxon>Dikarya</taxon>
        <taxon>Basidiomycota</taxon>
        <taxon>Agaricomycotina</taxon>
        <taxon>Agaricomycetes</taxon>
        <taxon>Agaricomycetidae</taxon>
        <taxon>Agaricales</taxon>
        <taxon>Marasmiineae</taxon>
        <taxon>Mycenaceae</taxon>
        <taxon>Mycena</taxon>
    </lineage>
</organism>
<gene>
    <name evidence="1" type="ORF">MYCIT1_LOCUS23451</name>
</gene>
<evidence type="ECO:0000313" key="2">
    <source>
        <dbReference type="Proteomes" id="UP001295794"/>
    </source>
</evidence>
<dbReference type="EMBL" id="CAVNYO010000405">
    <property type="protein sequence ID" value="CAK5275587.1"/>
    <property type="molecule type" value="Genomic_DNA"/>
</dbReference>
<comment type="caution">
    <text evidence="1">The sequence shown here is derived from an EMBL/GenBank/DDBJ whole genome shotgun (WGS) entry which is preliminary data.</text>
</comment>
<name>A0AAD2HGV2_9AGAR</name>
<accession>A0AAD2HGV2</accession>
<reference evidence="1" key="1">
    <citation type="submission" date="2023-11" db="EMBL/GenBank/DDBJ databases">
        <authorList>
            <person name="De Vega J J."/>
            <person name="De Vega J J."/>
        </authorList>
    </citation>
    <scope>NUCLEOTIDE SEQUENCE</scope>
</reference>